<organism evidence="2 3">
    <name type="scientific">Meripilus lineatus</name>
    <dbReference type="NCBI Taxonomy" id="2056292"/>
    <lineage>
        <taxon>Eukaryota</taxon>
        <taxon>Fungi</taxon>
        <taxon>Dikarya</taxon>
        <taxon>Basidiomycota</taxon>
        <taxon>Agaricomycotina</taxon>
        <taxon>Agaricomycetes</taxon>
        <taxon>Polyporales</taxon>
        <taxon>Meripilaceae</taxon>
        <taxon>Meripilus</taxon>
    </lineage>
</organism>
<feature type="compositionally biased region" description="Polar residues" evidence="1">
    <location>
        <begin position="338"/>
        <end position="347"/>
    </location>
</feature>
<feature type="compositionally biased region" description="Polar residues" evidence="1">
    <location>
        <begin position="459"/>
        <end position="475"/>
    </location>
</feature>
<accession>A0AAD5V2D5</accession>
<dbReference type="Proteomes" id="UP001212997">
    <property type="component" value="Unassembled WGS sequence"/>
</dbReference>
<sequence>MRTAITKYRSGTEEERERIRPLYEAAFGKKSDPAVVDSTIAKLESGTLRAQVDTHSYADKATISSVKWNAKDKKSPWNVGPALFSSKFFDTARDVNTRLNDHGRIVSVIHEATHQLANTGDDLSADGKRIVAGDEETPLADPPQTGYTSDPNGHTSVAAVNSDGSFTGVRDKVLNMHDNAESYRQEIFSGILFYLARRNSCKPPKNHFAKAATAKKPTVDKAHPKTPPAGAKVNGNMKSSPMIGTHAVTNQPSRGQQRGGVQLKGPYVKSSFPSKNGKAQAFPLIGTAKGTGERTAQAKSLPNPGNKKFSSKPVTRPGPKKPFSPTKSAGRRGKNPPTILSSYSSTKPPNPSAKKGAAKLSSNRPLKGLSPRPSQHPSAKKPLSRPIAYSRMKSPSKSGPHVTSKKPLPRPAARPVTKAHSSKNRVDKPVTRVARPVYGLKTKQSSHLNVGHGKMPNLKQKSQTTPQRPSRNASPKNAKPGGKGRRH</sequence>
<proteinExistence type="predicted"/>
<keyword evidence="3" id="KW-1185">Reference proteome</keyword>
<evidence type="ECO:0000256" key="1">
    <source>
        <dbReference type="SAM" id="MobiDB-lite"/>
    </source>
</evidence>
<comment type="caution">
    <text evidence="2">The sequence shown here is derived from an EMBL/GenBank/DDBJ whole genome shotgun (WGS) entry which is preliminary data.</text>
</comment>
<evidence type="ECO:0000313" key="3">
    <source>
        <dbReference type="Proteomes" id="UP001212997"/>
    </source>
</evidence>
<dbReference type="AlphaFoldDB" id="A0AAD5V2D5"/>
<gene>
    <name evidence="2" type="ORF">NLI96_g6916</name>
</gene>
<reference evidence="2" key="1">
    <citation type="submission" date="2022-07" db="EMBL/GenBank/DDBJ databases">
        <title>Genome Sequence of Physisporinus lineatus.</title>
        <authorList>
            <person name="Buettner E."/>
        </authorList>
    </citation>
    <scope>NUCLEOTIDE SEQUENCE</scope>
    <source>
        <strain evidence="2">VT162</strain>
    </source>
</reference>
<feature type="region of interest" description="Disordered" evidence="1">
    <location>
        <begin position="212"/>
        <end position="487"/>
    </location>
</feature>
<name>A0AAD5V2D5_9APHY</name>
<feature type="compositionally biased region" description="Polar residues" evidence="1">
    <location>
        <begin position="247"/>
        <end position="256"/>
    </location>
</feature>
<evidence type="ECO:0008006" key="4">
    <source>
        <dbReference type="Google" id="ProtNLM"/>
    </source>
</evidence>
<protein>
    <recommendedName>
        <fullName evidence="4">Lysine-specific metallo-endopeptidase domain-containing protein</fullName>
    </recommendedName>
</protein>
<evidence type="ECO:0000313" key="2">
    <source>
        <dbReference type="EMBL" id="KAJ3482516.1"/>
    </source>
</evidence>
<dbReference type="EMBL" id="JANAWD010000269">
    <property type="protein sequence ID" value="KAJ3482516.1"/>
    <property type="molecule type" value="Genomic_DNA"/>
</dbReference>